<organism evidence="3 4">
    <name type="scientific">Anaerotignum neopropionicum</name>
    <dbReference type="NCBI Taxonomy" id="36847"/>
    <lineage>
        <taxon>Bacteria</taxon>
        <taxon>Bacillati</taxon>
        <taxon>Bacillota</taxon>
        <taxon>Clostridia</taxon>
        <taxon>Lachnospirales</taxon>
        <taxon>Anaerotignaceae</taxon>
        <taxon>Anaerotignum</taxon>
    </lineage>
</organism>
<dbReference type="AlphaFoldDB" id="A0A136WGD7"/>
<dbReference type="Pfam" id="PF06970">
    <property type="entry name" value="RepA_N"/>
    <property type="match status" value="1"/>
</dbReference>
<dbReference type="Pfam" id="PF19481">
    <property type="entry name" value="DUF6017"/>
    <property type="match status" value="1"/>
</dbReference>
<dbReference type="InterPro" id="IPR010724">
    <property type="entry name" value="RepA_N"/>
</dbReference>
<protein>
    <submittedName>
        <fullName evidence="3">Uncharacterized protein</fullName>
    </submittedName>
</protein>
<evidence type="ECO:0000259" key="1">
    <source>
        <dbReference type="Pfam" id="PF06970"/>
    </source>
</evidence>
<dbReference type="InterPro" id="IPR046059">
    <property type="entry name" value="DUF6017"/>
</dbReference>
<evidence type="ECO:0000259" key="2">
    <source>
        <dbReference type="Pfam" id="PF19481"/>
    </source>
</evidence>
<comment type="caution">
    <text evidence="3">The sequence shown here is derived from an EMBL/GenBank/DDBJ whole genome shotgun (WGS) entry which is preliminary data.</text>
</comment>
<proteinExistence type="predicted"/>
<dbReference type="PATRIC" id="fig|36847.3.peg.1005"/>
<name>A0A136WGD7_9FIRM</name>
<dbReference type="OrthoDB" id="9803733at2"/>
<evidence type="ECO:0000313" key="4">
    <source>
        <dbReference type="Proteomes" id="UP000070539"/>
    </source>
</evidence>
<keyword evidence="4" id="KW-1185">Reference proteome</keyword>
<evidence type="ECO:0000313" key="3">
    <source>
        <dbReference type="EMBL" id="KXL53626.1"/>
    </source>
</evidence>
<reference evidence="3 4" key="1">
    <citation type="submission" date="2016-01" db="EMBL/GenBank/DDBJ databases">
        <title>Genome sequence of Clostridium neopropionicum X4, DSM-3847.</title>
        <authorList>
            <person name="Poehlein A."/>
            <person name="Beck M.H."/>
            <person name="Bengelsdorf F.R."/>
            <person name="Daniel R."/>
            <person name="Duerre P."/>
        </authorList>
    </citation>
    <scope>NUCLEOTIDE SEQUENCE [LARGE SCALE GENOMIC DNA]</scope>
    <source>
        <strain evidence="3 4">DSM-3847</strain>
    </source>
</reference>
<dbReference type="EMBL" id="LRVM01000002">
    <property type="protein sequence ID" value="KXL53626.1"/>
    <property type="molecule type" value="Genomic_DNA"/>
</dbReference>
<dbReference type="STRING" id="36847.CLNEO_08520"/>
<feature type="domain" description="Replication initiator A N-terminal" evidence="1">
    <location>
        <begin position="18"/>
        <end position="92"/>
    </location>
</feature>
<sequence>MTDLKLNYHYGNEAEQYSFYRIPKILFTDERFKSLSIDAKMLYGLMLDRMALSVKNNWFDGENRVYIYFTLEDACAFMGQSQSKMVRIMAELDDKKGIGLIERKKQGQGKPTIIYVKNFGSLEMKKDRSPKKVLKKYSKPNLIAENRTSDNDKSEQRNIDETCIIQPLPVGISMDNCSATGDFSHFSYESKVQTSEYESSLLSKKGSQDFSKWNTNNTKINNTDLSDTESIDLSKERQTQKEVLTSSAFLMDRMDERKLYSEIIKENIGYNHFVEKRPYDTDEIDGIVELMLEIVCSHAQTTRIAGQDIPTTVVKSRFLKLDSSHIAYVFDSLSQNTTKINNIKAYLLTSLYNAPVTMSSYYSALVNHDLYGK</sequence>
<feature type="domain" description="DUF6017" evidence="2">
    <location>
        <begin position="258"/>
        <end position="370"/>
    </location>
</feature>
<dbReference type="Proteomes" id="UP000070539">
    <property type="component" value="Unassembled WGS sequence"/>
</dbReference>
<accession>A0A136WGD7</accession>
<gene>
    <name evidence="3" type="ORF">CLNEO_08520</name>
</gene>
<dbReference type="RefSeq" id="WP_066085024.1">
    <property type="nucleotide sequence ID" value="NZ_LRVM01000002.1"/>
</dbReference>